<protein>
    <submittedName>
        <fullName evidence="2">Uncharacterized protein</fullName>
    </submittedName>
</protein>
<evidence type="ECO:0000313" key="2">
    <source>
        <dbReference type="EMBL" id="PAA70358.1"/>
    </source>
</evidence>
<feature type="compositionally biased region" description="Basic and acidic residues" evidence="1">
    <location>
        <begin position="165"/>
        <end position="181"/>
    </location>
</feature>
<dbReference type="AlphaFoldDB" id="A0A267F9C5"/>
<feature type="compositionally biased region" description="Polar residues" evidence="1">
    <location>
        <begin position="47"/>
        <end position="71"/>
    </location>
</feature>
<feature type="compositionally biased region" description="Basic and acidic residues" evidence="1">
    <location>
        <begin position="104"/>
        <end position="137"/>
    </location>
</feature>
<keyword evidence="3" id="KW-1185">Reference proteome</keyword>
<evidence type="ECO:0000313" key="3">
    <source>
        <dbReference type="Proteomes" id="UP000215902"/>
    </source>
</evidence>
<dbReference type="Proteomes" id="UP000215902">
    <property type="component" value="Unassembled WGS sequence"/>
</dbReference>
<accession>A0A267F9C5</accession>
<feature type="compositionally biased region" description="Basic and acidic residues" evidence="1">
    <location>
        <begin position="75"/>
        <end position="93"/>
    </location>
</feature>
<feature type="compositionally biased region" description="Polar residues" evidence="1">
    <location>
        <begin position="182"/>
        <end position="195"/>
    </location>
</feature>
<comment type="caution">
    <text evidence="2">The sequence shown here is derived from an EMBL/GenBank/DDBJ whole genome shotgun (WGS) entry which is preliminary data.</text>
</comment>
<name>A0A267F9C5_9PLAT</name>
<sequence length="423" mass="48818">MRMAAEVTVESEEKTDLIKSLTQIMGQSKSLQNSQSSSVEHEGVNEPNRQLTQQQCSATSISNSLESSEGIQNKPKQEENRHHEDCVDGRTDDTLSESLPNEPIEEKQKMEKLEQENSRFHKGIKSMESEAPVKELEQNNCTMAEEQNEVQKKLNMTDAQVGDLKLSELRDQRLSQDDSSKESNSTKTSIPQDGNESGFRELQAPTSLSFSQESETRVMPQSPPTIVVHDRLAKAIHSDQHQTEQPADDSKSQLEQLSQEKADLEASKLQLQTELDRLREENHQIKSWQTQLKKQCDEYKEAIKNQRTELENKQRSLEEFKQICQNQKIHLAEYKRQAEEDHSLMLNMKGTIGELIKRLEQHADEFDSKLMEEKRKQERLYKKLCEQSELRLKAEQRSAQLNASVEKLRRELAETWQLKESTV</sequence>
<gene>
    <name evidence="2" type="ORF">BOX15_Mlig026644g1</name>
</gene>
<feature type="compositionally biased region" description="Polar residues" evidence="1">
    <location>
        <begin position="204"/>
        <end position="213"/>
    </location>
</feature>
<proteinExistence type="predicted"/>
<reference evidence="2 3" key="1">
    <citation type="submission" date="2017-06" db="EMBL/GenBank/DDBJ databases">
        <title>A platform for efficient transgenesis in Macrostomum lignano, a flatworm model organism for stem cell research.</title>
        <authorList>
            <person name="Berezikov E."/>
        </authorList>
    </citation>
    <scope>NUCLEOTIDE SEQUENCE [LARGE SCALE GENOMIC DNA]</scope>
    <source>
        <strain evidence="2">DV1</strain>
        <tissue evidence="2">Whole organism</tissue>
    </source>
</reference>
<organism evidence="2 3">
    <name type="scientific">Macrostomum lignano</name>
    <dbReference type="NCBI Taxonomy" id="282301"/>
    <lineage>
        <taxon>Eukaryota</taxon>
        <taxon>Metazoa</taxon>
        <taxon>Spiralia</taxon>
        <taxon>Lophotrochozoa</taxon>
        <taxon>Platyhelminthes</taxon>
        <taxon>Rhabditophora</taxon>
        <taxon>Macrostomorpha</taxon>
        <taxon>Macrostomida</taxon>
        <taxon>Macrostomidae</taxon>
        <taxon>Macrostomum</taxon>
    </lineage>
</organism>
<evidence type="ECO:0000256" key="1">
    <source>
        <dbReference type="SAM" id="MobiDB-lite"/>
    </source>
</evidence>
<feature type="compositionally biased region" description="Low complexity" evidence="1">
    <location>
        <begin position="27"/>
        <end position="38"/>
    </location>
</feature>
<dbReference type="EMBL" id="NIVC01001246">
    <property type="protein sequence ID" value="PAA70358.1"/>
    <property type="molecule type" value="Genomic_DNA"/>
</dbReference>
<feature type="region of interest" description="Disordered" evidence="1">
    <location>
        <begin position="25"/>
        <end position="258"/>
    </location>
</feature>
<feature type="compositionally biased region" description="Basic and acidic residues" evidence="1">
    <location>
        <begin position="228"/>
        <end position="258"/>
    </location>
</feature>